<reference evidence="1" key="1">
    <citation type="submission" date="2022-03" db="EMBL/GenBank/DDBJ databases">
        <authorList>
            <person name="Alioto T."/>
            <person name="Alioto T."/>
            <person name="Gomez Garrido J."/>
        </authorList>
    </citation>
    <scope>NUCLEOTIDE SEQUENCE</scope>
</reference>
<feature type="non-terminal residue" evidence="1">
    <location>
        <position position="63"/>
    </location>
</feature>
<dbReference type="AlphaFoldDB" id="A0AAD1RY75"/>
<gene>
    <name evidence="1" type="ORF">PECUL_23A011150</name>
</gene>
<sequence>MALDHSVLLKHLQWMMELLSHSSCLSPSQRMEFLKFTVDSEAESLNLPPFKIQTIRKELHRTL</sequence>
<protein>
    <submittedName>
        <fullName evidence="1">Uncharacterized protein</fullName>
    </submittedName>
</protein>
<accession>A0AAD1RY75</accession>
<evidence type="ECO:0000313" key="2">
    <source>
        <dbReference type="Proteomes" id="UP001295444"/>
    </source>
</evidence>
<dbReference type="EMBL" id="OW240915">
    <property type="protein sequence ID" value="CAH2283996.1"/>
    <property type="molecule type" value="Genomic_DNA"/>
</dbReference>
<evidence type="ECO:0000313" key="1">
    <source>
        <dbReference type="EMBL" id="CAH2283996.1"/>
    </source>
</evidence>
<name>A0AAD1RY75_PELCU</name>
<proteinExistence type="predicted"/>
<dbReference type="Proteomes" id="UP001295444">
    <property type="component" value="Chromosome 04"/>
</dbReference>
<organism evidence="1 2">
    <name type="scientific">Pelobates cultripes</name>
    <name type="common">Western spadefoot toad</name>
    <dbReference type="NCBI Taxonomy" id="61616"/>
    <lineage>
        <taxon>Eukaryota</taxon>
        <taxon>Metazoa</taxon>
        <taxon>Chordata</taxon>
        <taxon>Craniata</taxon>
        <taxon>Vertebrata</taxon>
        <taxon>Euteleostomi</taxon>
        <taxon>Amphibia</taxon>
        <taxon>Batrachia</taxon>
        <taxon>Anura</taxon>
        <taxon>Pelobatoidea</taxon>
        <taxon>Pelobatidae</taxon>
        <taxon>Pelobates</taxon>
    </lineage>
</organism>
<keyword evidence="2" id="KW-1185">Reference proteome</keyword>